<evidence type="ECO:0000313" key="3">
    <source>
        <dbReference type="Proteomes" id="UP000010847"/>
    </source>
</evidence>
<proteinExistence type="predicted"/>
<dbReference type="AlphaFoldDB" id="W0EHC0"/>
<dbReference type="Pfam" id="PF19483">
    <property type="entry name" value="DUF6019"/>
    <property type="match status" value="1"/>
</dbReference>
<organism evidence="2 3">
    <name type="scientific">Desulfitobacterium metallireducens DSM 15288</name>
    <dbReference type="NCBI Taxonomy" id="871968"/>
    <lineage>
        <taxon>Bacteria</taxon>
        <taxon>Bacillati</taxon>
        <taxon>Bacillota</taxon>
        <taxon>Clostridia</taxon>
        <taxon>Eubacteriales</taxon>
        <taxon>Desulfitobacteriaceae</taxon>
        <taxon>Desulfitobacterium</taxon>
    </lineage>
</organism>
<name>W0EHC0_9FIRM</name>
<dbReference type="STRING" id="871968.DESME_09535"/>
<evidence type="ECO:0000256" key="1">
    <source>
        <dbReference type="SAM" id="Phobius"/>
    </source>
</evidence>
<dbReference type="Proteomes" id="UP000010847">
    <property type="component" value="Chromosome"/>
</dbReference>
<keyword evidence="1" id="KW-0812">Transmembrane</keyword>
<dbReference type="KEGG" id="dmt:DESME_09535"/>
<keyword evidence="3" id="KW-1185">Reference proteome</keyword>
<keyword evidence="1" id="KW-1133">Transmembrane helix</keyword>
<reference evidence="2 3" key="1">
    <citation type="submission" date="2013-12" db="EMBL/GenBank/DDBJ databases">
        <authorList>
            <consortium name="DOE Joint Genome Institute"/>
            <person name="Smidt H."/>
            <person name="Huntemann M."/>
            <person name="Han J."/>
            <person name="Chen A."/>
            <person name="Kyrpides N."/>
            <person name="Mavromatis K."/>
            <person name="Markowitz V."/>
            <person name="Palaniappan K."/>
            <person name="Ivanova N."/>
            <person name="Schaumberg A."/>
            <person name="Pati A."/>
            <person name="Liolios K."/>
            <person name="Nordberg H.P."/>
            <person name="Cantor M.N."/>
            <person name="Hua S.X."/>
            <person name="Woyke T."/>
        </authorList>
    </citation>
    <scope>NUCLEOTIDE SEQUENCE [LARGE SCALE GENOMIC DNA]</scope>
    <source>
        <strain evidence="3">DSM 15288</strain>
    </source>
</reference>
<dbReference type="InterPro" id="IPR046061">
    <property type="entry name" value="DUF6019"/>
</dbReference>
<feature type="transmembrane region" description="Helical" evidence="1">
    <location>
        <begin position="6"/>
        <end position="23"/>
    </location>
</feature>
<keyword evidence="1" id="KW-0472">Membrane</keyword>
<protein>
    <submittedName>
        <fullName evidence="2">Uncharacterized protein</fullName>
    </submittedName>
</protein>
<dbReference type="EMBL" id="CP007032">
    <property type="protein sequence ID" value="AHF08609.1"/>
    <property type="molecule type" value="Genomic_DNA"/>
</dbReference>
<evidence type="ECO:0000313" key="2">
    <source>
        <dbReference type="EMBL" id="AHF08609.1"/>
    </source>
</evidence>
<gene>
    <name evidence="2" type="ORF">DESME_09535</name>
</gene>
<dbReference type="HOGENOM" id="CLU_3342912_0_0_9"/>
<accession>W0EHC0</accession>
<sequence>MVGVALFPILLWAIGLVVFYFIIKTAVKNGIAEAHQN</sequence>